<sequence length="71" mass="8263">MRRRSYRAAETNPHFDMEQRGGENATKGNRPTPLGPVADHSAEVRRRRGRKGRRVRPVERRALIATEHRHP</sequence>
<evidence type="ECO:0000313" key="2">
    <source>
        <dbReference type="EMBL" id="MFD0785822.1"/>
    </source>
</evidence>
<feature type="compositionally biased region" description="Basic and acidic residues" evidence="1">
    <location>
        <begin position="56"/>
        <end position="71"/>
    </location>
</feature>
<comment type="caution">
    <text evidence="2">The sequence shown here is derived from an EMBL/GenBank/DDBJ whole genome shotgun (WGS) entry which is preliminary data.</text>
</comment>
<feature type="non-terminal residue" evidence="2">
    <location>
        <position position="71"/>
    </location>
</feature>
<feature type="compositionally biased region" description="Basic residues" evidence="1">
    <location>
        <begin position="45"/>
        <end position="55"/>
    </location>
</feature>
<evidence type="ECO:0000313" key="3">
    <source>
        <dbReference type="Proteomes" id="UP001597053"/>
    </source>
</evidence>
<gene>
    <name evidence="2" type="ORF">ACFQZ8_18110</name>
</gene>
<keyword evidence="3" id="KW-1185">Reference proteome</keyword>
<name>A0ABW3A4N6_9ACTN</name>
<evidence type="ECO:0000256" key="1">
    <source>
        <dbReference type="SAM" id="MobiDB-lite"/>
    </source>
</evidence>
<protein>
    <submittedName>
        <fullName evidence="2">Uncharacterized protein</fullName>
    </submittedName>
</protein>
<feature type="region of interest" description="Disordered" evidence="1">
    <location>
        <begin position="1"/>
        <end position="71"/>
    </location>
</feature>
<proteinExistence type="predicted"/>
<organism evidence="2 3">
    <name type="scientific">Micromonospora azadirachtae</name>
    <dbReference type="NCBI Taxonomy" id="1970735"/>
    <lineage>
        <taxon>Bacteria</taxon>
        <taxon>Bacillati</taxon>
        <taxon>Actinomycetota</taxon>
        <taxon>Actinomycetes</taxon>
        <taxon>Micromonosporales</taxon>
        <taxon>Micromonosporaceae</taxon>
        <taxon>Micromonospora</taxon>
    </lineage>
</organism>
<reference evidence="3" key="1">
    <citation type="journal article" date="2019" name="Int. J. Syst. Evol. Microbiol.">
        <title>The Global Catalogue of Microorganisms (GCM) 10K type strain sequencing project: providing services to taxonomists for standard genome sequencing and annotation.</title>
        <authorList>
            <consortium name="The Broad Institute Genomics Platform"/>
            <consortium name="The Broad Institute Genome Sequencing Center for Infectious Disease"/>
            <person name="Wu L."/>
            <person name="Ma J."/>
        </authorList>
    </citation>
    <scope>NUCLEOTIDE SEQUENCE [LARGE SCALE GENOMIC DNA]</scope>
    <source>
        <strain evidence="3">JCM 32148</strain>
    </source>
</reference>
<dbReference type="Proteomes" id="UP001597053">
    <property type="component" value="Unassembled WGS sequence"/>
</dbReference>
<accession>A0ABW3A4N6</accession>
<dbReference type="EMBL" id="JBHTHM010001008">
    <property type="protein sequence ID" value="MFD0785822.1"/>
    <property type="molecule type" value="Genomic_DNA"/>
</dbReference>